<proteinExistence type="predicted"/>
<comment type="caution">
    <text evidence="3">The sequence shown here is derived from an EMBL/GenBank/DDBJ whole genome shotgun (WGS) entry which is preliminary data.</text>
</comment>
<keyword evidence="3" id="KW-0540">Nuclease</keyword>
<feature type="region of interest" description="Disordered" evidence="1">
    <location>
        <begin position="993"/>
        <end position="1017"/>
    </location>
</feature>
<dbReference type="Pfam" id="PF00078">
    <property type="entry name" value="RVT_1"/>
    <property type="match status" value="1"/>
</dbReference>
<dbReference type="GO" id="GO:0071897">
    <property type="term" value="P:DNA biosynthetic process"/>
    <property type="evidence" value="ECO:0007669"/>
    <property type="project" value="UniProtKB-ARBA"/>
</dbReference>
<evidence type="ECO:0000313" key="3">
    <source>
        <dbReference type="EMBL" id="GBP72705.1"/>
    </source>
</evidence>
<keyword evidence="3" id="KW-0378">Hydrolase</keyword>
<dbReference type="SUPFAM" id="SSF54001">
    <property type="entry name" value="Cysteine proteinases"/>
    <property type="match status" value="1"/>
</dbReference>
<dbReference type="CDD" id="cd01650">
    <property type="entry name" value="RT_nLTR_like"/>
    <property type="match status" value="1"/>
</dbReference>
<keyword evidence="3" id="KW-0255">Endonuclease</keyword>
<dbReference type="AlphaFoldDB" id="A0A4C1YEF3"/>
<dbReference type="InterPro" id="IPR000477">
    <property type="entry name" value="RT_dom"/>
</dbReference>
<feature type="compositionally biased region" description="Polar residues" evidence="1">
    <location>
        <begin position="1007"/>
        <end position="1017"/>
    </location>
</feature>
<gene>
    <name evidence="3" type="primary">pol</name>
    <name evidence="3" type="ORF">EVAR_43441_1</name>
</gene>
<reference evidence="3 4" key="1">
    <citation type="journal article" date="2019" name="Commun. Biol.">
        <title>The bagworm genome reveals a unique fibroin gene that provides high tensile strength.</title>
        <authorList>
            <person name="Kono N."/>
            <person name="Nakamura H."/>
            <person name="Ohtoshi R."/>
            <person name="Tomita M."/>
            <person name="Numata K."/>
            <person name="Arakawa K."/>
        </authorList>
    </citation>
    <scope>NUCLEOTIDE SEQUENCE [LARGE SCALE GENOMIC DNA]</scope>
</reference>
<dbReference type="PROSITE" id="PS50878">
    <property type="entry name" value="RT_POL"/>
    <property type="match status" value="1"/>
</dbReference>
<name>A0A4C1YEF3_EUMVA</name>
<dbReference type="STRING" id="151549.A0A4C1YEF3"/>
<evidence type="ECO:0000313" key="4">
    <source>
        <dbReference type="Proteomes" id="UP000299102"/>
    </source>
</evidence>
<keyword evidence="4" id="KW-1185">Reference proteome</keyword>
<dbReference type="Gene3D" id="3.90.70.80">
    <property type="match status" value="1"/>
</dbReference>
<dbReference type="InterPro" id="IPR036691">
    <property type="entry name" value="Endo/exonu/phosph_ase_sf"/>
</dbReference>
<dbReference type="PRINTS" id="PR01345">
    <property type="entry name" value="CERVTRCPTASE"/>
</dbReference>
<evidence type="ECO:0000256" key="1">
    <source>
        <dbReference type="SAM" id="MobiDB-lite"/>
    </source>
</evidence>
<dbReference type="InterPro" id="IPR038765">
    <property type="entry name" value="Papain-like_cys_pep_sf"/>
</dbReference>
<dbReference type="PANTHER" id="PTHR19446">
    <property type="entry name" value="REVERSE TRANSCRIPTASES"/>
    <property type="match status" value="1"/>
</dbReference>
<dbReference type="CDD" id="cd22744">
    <property type="entry name" value="OTU"/>
    <property type="match status" value="1"/>
</dbReference>
<dbReference type="OrthoDB" id="7466482at2759"/>
<sequence length="1017" mass="118258">MVRKDLAKFVQENQNDQRIRLALINNIADEELPNQTLEEKIETYIKKQFTDGFWGGEDILIAAAEYYLVNVHIIQENTNRITYCPLGPPVQGNIYLLFSGNHYDSIVTLQTQDRYDSQNTQKSPQSSNRPSQIASLPTTYRTALAIYEDWGLDWLIITAHIPQWSTEKLSVSSFLQIASLIRNKCPDSKLLLLGDFNAHIGRDDNRGTKKLVVGYNLFHPTSNHLGSFLLDFCEQHNLVISSTWGRRSCKVTWRSGQRSSQIDHIITESYNGAKFEYIKGYWTNKANSDHKIIFGEITKMAKINTPPNNRKRASREKNNPSTYRFWNFDYTLLNQDSISKKYGKSVEDKVLTALYQQGQNPLDWNQLNEILRSSVREHLKFNKNKSKTSRLALAKFMKAKFWKNRSPKDPATIQNFKDARKELLDLQEKEDEEKCQHFFAQMHKVRRSQRMKMTYEFLRTFKKQTGRKQPKRFIPISTWIYELHKVKGPEFRISQSDKKAIKSPSTDTINNIIKQMKKGTVPGPDQMVIELYQHAPEVFVKQVTKIIGKACENNSFPQEWVETIQIPIPKKARPQSVNDYRKISICNAGYRIYATYLLKLLDEEIETMGNYQAAFMRYRSTDDHIFVVRRILDEKWKAGKPAYVLQLDIEKAFDSVDFCALYDILRTRVNTTLANRIMSCLKEHTSILWFGQNPKYHQRKRGQTRMSTLTSAFTIVLDDVLRTLEELVSVRLDQDAEINLPVILSFADDIIIIGDSTTVLTNIMKNLKELLISVGLKLNETKTKMLVRDPINKSIAKQTQEINGVLITPVDTIKYLGTYLTSELSRRDTIKARCKQAIRNAKGLIPFIKKTKMHWKIAKLIYKMVISPSMTYGLNVVALTKSNRTRLRQYEREILKDMLQAARNQPKLKTQEILEGKTITKIIKVRRICYYGHLLRRDQPHILNSALRYTTTERKVGRPIYTWEDSLRQDLNYHNRNQEEWDTLAQNKMEMKKAADELYQLPETDTESSAPSEENEE</sequence>
<accession>A0A4C1YEF3</accession>
<dbReference type="Gene3D" id="3.60.10.10">
    <property type="entry name" value="Endonuclease/exonuclease/phosphatase"/>
    <property type="match status" value="1"/>
</dbReference>
<evidence type="ECO:0000259" key="2">
    <source>
        <dbReference type="PROSITE" id="PS50878"/>
    </source>
</evidence>
<dbReference type="SUPFAM" id="SSF56672">
    <property type="entry name" value="DNA/RNA polymerases"/>
    <property type="match status" value="1"/>
</dbReference>
<protein>
    <submittedName>
        <fullName evidence="3">Retrovirus-related Pol polyprotein from type-2 retrotransposable element R2DM Endonuclease</fullName>
    </submittedName>
</protein>
<dbReference type="InterPro" id="IPR043502">
    <property type="entry name" value="DNA/RNA_pol_sf"/>
</dbReference>
<dbReference type="GO" id="GO:0004519">
    <property type="term" value="F:endonuclease activity"/>
    <property type="evidence" value="ECO:0007669"/>
    <property type="project" value="UniProtKB-KW"/>
</dbReference>
<dbReference type="EMBL" id="BGZK01001154">
    <property type="protein sequence ID" value="GBP72705.1"/>
    <property type="molecule type" value="Genomic_DNA"/>
</dbReference>
<feature type="domain" description="Reverse transcriptase" evidence="2">
    <location>
        <begin position="549"/>
        <end position="807"/>
    </location>
</feature>
<organism evidence="3 4">
    <name type="scientific">Eumeta variegata</name>
    <name type="common">Bagworm moth</name>
    <name type="synonym">Eumeta japonica</name>
    <dbReference type="NCBI Taxonomy" id="151549"/>
    <lineage>
        <taxon>Eukaryota</taxon>
        <taxon>Metazoa</taxon>
        <taxon>Ecdysozoa</taxon>
        <taxon>Arthropoda</taxon>
        <taxon>Hexapoda</taxon>
        <taxon>Insecta</taxon>
        <taxon>Pterygota</taxon>
        <taxon>Neoptera</taxon>
        <taxon>Endopterygota</taxon>
        <taxon>Lepidoptera</taxon>
        <taxon>Glossata</taxon>
        <taxon>Ditrysia</taxon>
        <taxon>Tineoidea</taxon>
        <taxon>Psychidae</taxon>
        <taxon>Oiketicinae</taxon>
        <taxon>Eumeta</taxon>
    </lineage>
</organism>
<dbReference type="Proteomes" id="UP000299102">
    <property type="component" value="Unassembled WGS sequence"/>
</dbReference>
<dbReference type="SUPFAM" id="SSF56219">
    <property type="entry name" value="DNase I-like"/>
    <property type="match status" value="1"/>
</dbReference>